<evidence type="ECO:0000256" key="7">
    <source>
        <dbReference type="ARBA" id="ARBA00022679"/>
    </source>
</evidence>
<accession>A0A7W7Y5T6</accession>
<dbReference type="PANTHER" id="PTHR43463">
    <property type="entry name" value="NICOTINATE-NUCLEOTIDE--DIMETHYLBENZIMIDAZOLE PHOSPHORIBOSYLTRANSFERASE"/>
    <property type="match status" value="1"/>
</dbReference>
<evidence type="ECO:0000256" key="3">
    <source>
        <dbReference type="ARBA" id="ARBA00011991"/>
    </source>
</evidence>
<keyword evidence="6 10" id="KW-0328">Glycosyltransferase</keyword>
<dbReference type="NCBIfam" id="TIGR03160">
    <property type="entry name" value="cobT_DBIPRT"/>
    <property type="match status" value="1"/>
</dbReference>
<dbReference type="Proteomes" id="UP000528322">
    <property type="component" value="Unassembled WGS sequence"/>
</dbReference>
<keyword evidence="7 10" id="KW-0808">Transferase</keyword>
<sequence>MLQTIIQTIESPSAAIRTAAQARIDSLAKPLGSLGRLESIAAQVAAISGTITPEARRKCTIVMAADHGIVDEGIACAPQEVTAIQTINMLKNLTGICALSSSSGARVYVVDIGIKAQISHPDLIERKIRPGTANFAQEAAMERHEAEQAVLTGIQMVQERVNKGYNLIGTGEMGIGNTSCSSAIFMALTGASADEAVGKGGGITDEALALKKQVIAAALARHQPDSRDPLDVLAKVGGLDVAGMVGCFLGAAHSKVPVVIDGFISAAAALVACRFNPLVREYLIPSHRSAEPGFTHIMQELKLEPLLHLDMRLGEGTGCPLAFGIVDAALSMLNTMATFDEAMINRDYLVDIRP</sequence>
<name>A0A7W7Y5T6_9BACT</name>
<organism evidence="11 12">
    <name type="scientific">Desulfurispira natronophila</name>
    <dbReference type="NCBI Taxonomy" id="682562"/>
    <lineage>
        <taxon>Bacteria</taxon>
        <taxon>Pseudomonadati</taxon>
        <taxon>Chrysiogenota</taxon>
        <taxon>Chrysiogenia</taxon>
        <taxon>Chrysiogenales</taxon>
        <taxon>Chrysiogenaceae</taxon>
        <taxon>Desulfurispira</taxon>
    </lineage>
</organism>
<dbReference type="GO" id="GO:0008939">
    <property type="term" value="F:nicotinate-nucleotide-dimethylbenzimidazole phosphoribosyltransferase activity"/>
    <property type="evidence" value="ECO:0007669"/>
    <property type="project" value="UniProtKB-UniRule"/>
</dbReference>
<evidence type="ECO:0000256" key="6">
    <source>
        <dbReference type="ARBA" id="ARBA00022676"/>
    </source>
</evidence>
<gene>
    <name evidence="10" type="primary">cobT</name>
    <name evidence="11" type="ORF">HNR37_001860</name>
</gene>
<dbReference type="Gene3D" id="1.10.1610.10">
    <property type="match status" value="1"/>
</dbReference>
<dbReference type="NCBIfam" id="NF000996">
    <property type="entry name" value="PRK00105.1"/>
    <property type="match status" value="1"/>
</dbReference>
<evidence type="ECO:0000256" key="2">
    <source>
        <dbReference type="ARBA" id="ARBA00007110"/>
    </source>
</evidence>
<dbReference type="RefSeq" id="WP_183733181.1">
    <property type="nucleotide sequence ID" value="NZ_JACHID010000012.1"/>
</dbReference>
<evidence type="ECO:0000256" key="4">
    <source>
        <dbReference type="ARBA" id="ARBA00015486"/>
    </source>
</evidence>
<dbReference type="InterPro" id="IPR036087">
    <property type="entry name" value="Nict_dMeBzImd_PRibTrfase_sf"/>
</dbReference>
<dbReference type="HAMAP" id="MF_00230">
    <property type="entry name" value="CobT"/>
    <property type="match status" value="1"/>
</dbReference>
<dbReference type="CDD" id="cd02439">
    <property type="entry name" value="DMB-PRT_CobT"/>
    <property type="match status" value="1"/>
</dbReference>
<evidence type="ECO:0000256" key="1">
    <source>
        <dbReference type="ARBA" id="ARBA00005049"/>
    </source>
</evidence>
<dbReference type="PANTHER" id="PTHR43463:SF1">
    <property type="entry name" value="NICOTINATE-NUCLEOTIDE--DIMETHYLBENZIMIDAZOLE PHOSPHORIBOSYLTRANSFERASE"/>
    <property type="match status" value="1"/>
</dbReference>
<evidence type="ECO:0000256" key="10">
    <source>
        <dbReference type="HAMAP-Rule" id="MF_00230"/>
    </source>
</evidence>
<evidence type="ECO:0000313" key="12">
    <source>
        <dbReference type="Proteomes" id="UP000528322"/>
    </source>
</evidence>
<dbReference type="EC" id="2.4.2.21" evidence="3 10"/>
<evidence type="ECO:0000256" key="8">
    <source>
        <dbReference type="ARBA" id="ARBA00030686"/>
    </source>
</evidence>
<feature type="active site" description="Proton acceptor" evidence="10">
    <location>
        <position position="315"/>
    </location>
</feature>
<evidence type="ECO:0000256" key="5">
    <source>
        <dbReference type="ARBA" id="ARBA00022573"/>
    </source>
</evidence>
<keyword evidence="5 10" id="KW-0169">Cobalamin biosynthesis</keyword>
<comment type="similarity">
    <text evidence="2 10">Belongs to the CobT family.</text>
</comment>
<protein>
    <recommendedName>
        <fullName evidence="4 10">Nicotinate-nucleotide--dimethylbenzimidazole phosphoribosyltransferase</fullName>
        <shortName evidence="10">NN:DBI PRT</shortName>
        <ecNumber evidence="3 10">2.4.2.21</ecNumber>
    </recommendedName>
    <alternativeName>
        <fullName evidence="8 10">N(1)-alpha-phosphoribosyltransferase</fullName>
    </alternativeName>
</protein>
<comment type="pathway">
    <text evidence="1 10">Nucleoside biosynthesis; alpha-ribazole biosynthesis; alpha-ribazole from 5,6-dimethylbenzimidazole: step 1/2.</text>
</comment>
<dbReference type="InterPro" id="IPR023195">
    <property type="entry name" value="Nict_dMeBzImd_PRibTrfase_N"/>
</dbReference>
<comment type="caution">
    <text evidence="11">The sequence shown here is derived from an EMBL/GenBank/DDBJ whole genome shotgun (WGS) entry which is preliminary data.</text>
</comment>
<comment type="catalytic activity">
    <reaction evidence="9 10">
        <text>5,6-dimethylbenzimidazole + nicotinate beta-D-ribonucleotide = alpha-ribazole 5'-phosphate + nicotinate + H(+)</text>
        <dbReference type="Rhea" id="RHEA:11196"/>
        <dbReference type="ChEBI" id="CHEBI:15378"/>
        <dbReference type="ChEBI" id="CHEBI:15890"/>
        <dbReference type="ChEBI" id="CHEBI:32544"/>
        <dbReference type="ChEBI" id="CHEBI:57502"/>
        <dbReference type="ChEBI" id="CHEBI:57918"/>
        <dbReference type="EC" id="2.4.2.21"/>
    </reaction>
</comment>
<proteinExistence type="inferred from homology"/>
<dbReference type="Pfam" id="PF02277">
    <property type="entry name" value="DBI_PRT"/>
    <property type="match status" value="1"/>
</dbReference>
<dbReference type="EMBL" id="JACHID010000012">
    <property type="protein sequence ID" value="MBB5022522.1"/>
    <property type="molecule type" value="Genomic_DNA"/>
</dbReference>
<keyword evidence="12" id="KW-1185">Reference proteome</keyword>
<dbReference type="UniPathway" id="UPA00061">
    <property type="reaction ID" value="UER00516"/>
</dbReference>
<dbReference type="InterPro" id="IPR003200">
    <property type="entry name" value="Nict_dMeBzImd_PRibTrfase"/>
</dbReference>
<dbReference type="Gene3D" id="3.40.50.10210">
    <property type="match status" value="1"/>
</dbReference>
<evidence type="ECO:0000313" key="11">
    <source>
        <dbReference type="EMBL" id="MBB5022522.1"/>
    </source>
</evidence>
<dbReference type="FunFam" id="3.40.50.10210:FF:000001">
    <property type="entry name" value="Nicotinate-nucleotide--dimethylbenzimidazole phosphoribosyltransferase"/>
    <property type="match status" value="1"/>
</dbReference>
<comment type="function">
    <text evidence="10">Catalyzes the synthesis of alpha-ribazole-5'-phosphate from nicotinate mononucleotide (NAMN) and 5,6-dimethylbenzimidazole (DMB).</text>
</comment>
<dbReference type="AlphaFoldDB" id="A0A7W7Y5T6"/>
<dbReference type="InterPro" id="IPR017846">
    <property type="entry name" value="Nict_dMeBzImd_PRibTrfase_bact"/>
</dbReference>
<dbReference type="GO" id="GO:0009236">
    <property type="term" value="P:cobalamin biosynthetic process"/>
    <property type="evidence" value="ECO:0007669"/>
    <property type="project" value="UniProtKB-UniRule"/>
</dbReference>
<dbReference type="SUPFAM" id="SSF52733">
    <property type="entry name" value="Nicotinate mononucleotide:5,6-dimethylbenzimidazole phosphoribosyltransferase (CobT)"/>
    <property type="match status" value="1"/>
</dbReference>
<evidence type="ECO:0000256" key="9">
    <source>
        <dbReference type="ARBA" id="ARBA00047340"/>
    </source>
</evidence>
<reference evidence="11 12" key="1">
    <citation type="submission" date="2020-08" db="EMBL/GenBank/DDBJ databases">
        <title>Genomic Encyclopedia of Type Strains, Phase IV (KMG-IV): sequencing the most valuable type-strain genomes for metagenomic binning, comparative biology and taxonomic classification.</title>
        <authorList>
            <person name="Goeker M."/>
        </authorList>
    </citation>
    <scope>NUCLEOTIDE SEQUENCE [LARGE SCALE GENOMIC DNA]</scope>
    <source>
        <strain evidence="11 12">DSM 22071</strain>
    </source>
</reference>